<organism evidence="1 2">
    <name type="scientific">Solanum tuberosum</name>
    <name type="common">Potato</name>
    <dbReference type="NCBI Taxonomy" id="4113"/>
    <lineage>
        <taxon>Eukaryota</taxon>
        <taxon>Viridiplantae</taxon>
        <taxon>Streptophyta</taxon>
        <taxon>Embryophyta</taxon>
        <taxon>Tracheophyta</taxon>
        <taxon>Spermatophyta</taxon>
        <taxon>Magnoliopsida</taxon>
        <taxon>eudicotyledons</taxon>
        <taxon>Gunneridae</taxon>
        <taxon>Pentapetalae</taxon>
        <taxon>asterids</taxon>
        <taxon>lamiids</taxon>
        <taxon>Solanales</taxon>
        <taxon>Solanaceae</taxon>
        <taxon>Solanoideae</taxon>
        <taxon>Solaneae</taxon>
        <taxon>Solanum</taxon>
    </lineage>
</organism>
<dbReference type="PANTHER" id="PTHR37616:SF3">
    <property type="entry name" value="BZIP DOMAIN-CONTAINING PROTEIN"/>
    <property type="match status" value="1"/>
</dbReference>
<accession>M1DXC6</accession>
<evidence type="ECO:0000313" key="2">
    <source>
        <dbReference type="Proteomes" id="UP000011115"/>
    </source>
</evidence>
<protein>
    <submittedName>
        <fullName evidence="1">cAMP response element binding (CREB) protein</fullName>
    </submittedName>
</protein>
<dbReference type="Proteomes" id="UP000011115">
    <property type="component" value="Unassembled WGS sequence"/>
</dbReference>
<proteinExistence type="predicted"/>
<reference evidence="2" key="1">
    <citation type="journal article" date="2011" name="Nature">
        <title>Genome sequence and analysis of the tuber crop potato.</title>
        <authorList>
            <consortium name="The Potato Genome Sequencing Consortium"/>
        </authorList>
    </citation>
    <scope>NUCLEOTIDE SEQUENCE [LARGE SCALE GENOMIC DNA]</scope>
    <source>
        <strain evidence="2">cv. DM1-3 516 R44</strain>
    </source>
</reference>
<reference evidence="1" key="2">
    <citation type="submission" date="2015-06" db="UniProtKB">
        <authorList>
            <consortium name="EnsemblPlants"/>
        </authorList>
    </citation>
    <scope>IDENTIFICATION</scope>
    <source>
        <strain evidence="1">DM1-3 516 R44</strain>
    </source>
</reference>
<dbReference type="InParanoid" id="M1DXC6"/>
<dbReference type="HOGENOM" id="CLU_1974471_0_0_1"/>
<dbReference type="EnsemblPlants" id="PGSC0003DMT400095929">
    <property type="protein sequence ID" value="PGSC0003DMT400095929"/>
    <property type="gene ID" value="PGSC0003DMG400045500"/>
</dbReference>
<dbReference type="STRING" id="4113.M1DXC6"/>
<keyword evidence="2" id="KW-1185">Reference proteome</keyword>
<dbReference type="PANTHER" id="PTHR37616">
    <property type="entry name" value="BZIP TRANSCRIPTION FACTOR 60-LIKE"/>
    <property type="match status" value="1"/>
</dbReference>
<dbReference type="AlphaFoldDB" id="M1DXC6"/>
<sequence length="127" mass="13792">MDMSSPGLLHSWSSSRFLDEVSPLLHQVSTDVSGYLNVPSLNCGSNLTKGLNNLSDSNKLVHSSPNLGSNLVKDFLYVPRNDTLVKIDGNLIIDSVMESEKAMESHGSAHKKKGEAGIANYKSFKND</sequence>
<evidence type="ECO:0000313" key="1">
    <source>
        <dbReference type="EnsemblPlants" id="PGSC0003DMT400095929"/>
    </source>
</evidence>
<dbReference type="OMA" id="EKAMESH"/>
<dbReference type="Gramene" id="PGSC0003DMT400095929">
    <property type="protein sequence ID" value="PGSC0003DMT400095929"/>
    <property type="gene ID" value="PGSC0003DMG400045500"/>
</dbReference>
<dbReference type="PaxDb" id="4113-PGSC0003DMT400095929"/>
<name>M1DXC6_SOLTU</name>